<dbReference type="PANTHER" id="PTHR21343">
    <property type="entry name" value="DETHIOBIOTIN SYNTHETASE"/>
    <property type="match status" value="1"/>
</dbReference>
<protein>
    <submittedName>
        <fullName evidence="3">Glutamine amidotransferase</fullName>
    </submittedName>
</protein>
<proteinExistence type="predicted"/>
<dbReference type="SUPFAM" id="SSF52317">
    <property type="entry name" value="Class I glutamine amidotransferase-like"/>
    <property type="match status" value="1"/>
</dbReference>
<dbReference type="EMBL" id="AXCV01000441">
    <property type="protein sequence ID" value="KGO26312.1"/>
    <property type="molecule type" value="Genomic_DNA"/>
</dbReference>
<reference evidence="3 4" key="1">
    <citation type="journal article" date="2014" name="Antonie Van Leeuwenhoek">
        <title>Oenococcus alcoholitolerans sp. nov., a lactic acid bacteria isolated from cachaca and ethanol fermentation processes.</title>
        <authorList>
            <person name="Badotti F."/>
            <person name="Moreira A.P."/>
            <person name="Tonon L.A."/>
            <person name="de Lucena B.T."/>
            <person name="Gomes Fde C."/>
            <person name="Kruger R."/>
            <person name="Thompson C.C."/>
            <person name="de Morais M.A.Jr."/>
            <person name="Rosa C.A."/>
            <person name="Thompson F.L."/>
        </authorList>
    </citation>
    <scope>NUCLEOTIDE SEQUENCE [LARGE SCALE GENOMIC DNA]</scope>
    <source>
        <strain evidence="3 4">UFRJ-M7.2.18</strain>
    </source>
</reference>
<evidence type="ECO:0000313" key="3">
    <source>
        <dbReference type="EMBL" id="KGO26312.1"/>
    </source>
</evidence>
<dbReference type="PROSITE" id="PS51274">
    <property type="entry name" value="GATASE_COBBQ"/>
    <property type="match status" value="1"/>
</dbReference>
<dbReference type="Gene3D" id="3.40.50.880">
    <property type="match status" value="1"/>
</dbReference>
<dbReference type="InterPro" id="IPR033949">
    <property type="entry name" value="CobQ_GATase1"/>
</dbReference>
<accession>A0ABR4XPG8</accession>
<evidence type="ECO:0000259" key="2">
    <source>
        <dbReference type="Pfam" id="PF07685"/>
    </source>
</evidence>
<organism evidence="3 4">
    <name type="scientific">Oenococcus alcoholitolerans</name>
    <dbReference type="NCBI Taxonomy" id="931074"/>
    <lineage>
        <taxon>Bacteria</taxon>
        <taxon>Bacillati</taxon>
        <taxon>Bacillota</taxon>
        <taxon>Bacilli</taxon>
        <taxon>Lactobacillales</taxon>
        <taxon>Lactobacillaceae</taxon>
        <taxon>Oenococcus</taxon>
    </lineage>
</organism>
<dbReference type="Pfam" id="PF07685">
    <property type="entry name" value="GATase_3"/>
    <property type="match status" value="1"/>
</dbReference>
<keyword evidence="1 3" id="KW-0315">Glutamine amidotransferase</keyword>
<dbReference type="InterPro" id="IPR011698">
    <property type="entry name" value="GATase_3"/>
</dbReference>
<dbReference type="CDD" id="cd01750">
    <property type="entry name" value="GATase1_CobQ"/>
    <property type="match status" value="1"/>
</dbReference>
<gene>
    <name evidence="3" type="ORF">Q757_08095</name>
</gene>
<evidence type="ECO:0000256" key="1">
    <source>
        <dbReference type="ARBA" id="ARBA00022962"/>
    </source>
</evidence>
<dbReference type="InterPro" id="IPR029062">
    <property type="entry name" value="Class_I_gatase-like"/>
</dbReference>
<keyword evidence="4" id="KW-1185">Reference proteome</keyword>
<dbReference type="PANTHER" id="PTHR21343:SF9">
    <property type="entry name" value="LIPID II ISOGLUTAMINYL SYNTHASE (GLUTAMINE-HYDROLYZING) SUBUNIT GATD"/>
    <property type="match status" value="1"/>
</dbReference>
<comment type="caution">
    <text evidence="3">The sequence shown here is derived from an EMBL/GenBank/DDBJ whole genome shotgun (WGS) entry which is preliminary data.</text>
</comment>
<sequence length="174" mass="19525">MTEYKLNLGHLYGDLMNTYGDYGNYLALKYYAEQIGVKINYKLISLHDPFKADDYDILLFGGGQDYEEEVVAKDLPQKSGEIKKYIENNGSLLAVCAGFQLLGSTIQFADGKTIEGIGVMPHKTVNLNSPKLTDRMRGKRLIGNIVIKNNENGETYHGFENHQGRTFLGKGEKH</sequence>
<evidence type="ECO:0000313" key="4">
    <source>
        <dbReference type="Proteomes" id="UP000030023"/>
    </source>
</evidence>
<feature type="domain" description="CobB/CobQ-like glutamine amidotransferase" evidence="2">
    <location>
        <begin position="9"/>
        <end position="173"/>
    </location>
</feature>
<dbReference type="Proteomes" id="UP000030023">
    <property type="component" value="Unassembled WGS sequence"/>
</dbReference>
<name>A0ABR4XPG8_9LACO</name>